<dbReference type="EMBL" id="BK016045">
    <property type="protein sequence ID" value="DAF91143.1"/>
    <property type="molecule type" value="Genomic_DNA"/>
</dbReference>
<proteinExistence type="predicted"/>
<sequence>MRKIETPLGPQTFTDGLAIFHRVKNEAGKGDRPKYTMEEFLRVPFTEKKVGDVRYYAAMQADSRISKVVRIPRVSGIQPSGDIVTLSGDDRQYKVQKVARNTMTTPESLDVTLEISKTQYKTEVAEGDSTGV</sequence>
<protein>
    <submittedName>
        <fullName evidence="1">Uncharacterized protein</fullName>
    </submittedName>
</protein>
<evidence type="ECO:0000313" key="1">
    <source>
        <dbReference type="EMBL" id="DAF91143.1"/>
    </source>
</evidence>
<name>A0A8S5U9I4_9CAUD</name>
<reference evidence="1" key="1">
    <citation type="journal article" date="2021" name="Proc. Natl. Acad. Sci. U.S.A.">
        <title>A Catalog of Tens of Thousands of Viruses from Human Metagenomes Reveals Hidden Associations with Chronic Diseases.</title>
        <authorList>
            <person name="Tisza M.J."/>
            <person name="Buck C.B."/>
        </authorList>
    </citation>
    <scope>NUCLEOTIDE SEQUENCE</scope>
    <source>
        <strain evidence="1">CtKNZ79</strain>
    </source>
</reference>
<organism evidence="1">
    <name type="scientific">Siphoviridae sp. ctKNZ79</name>
    <dbReference type="NCBI Taxonomy" id="2825440"/>
    <lineage>
        <taxon>Viruses</taxon>
        <taxon>Duplodnaviria</taxon>
        <taxon>Heunggongvirae</taxon>
        <taxon>Uroviricota</taxon>
        <taxon>Caudoviricetes</taxon>
    </lineage>
</organism>
<accession>A0A8S5U9I4</accession>